<evidence type="ECO:0000256" key="8">
    <source>
        <dbReference type="HAMAP-Rule" id="MF_01445"/>
    </source>
</evidence>
<dbReference type="GO" id="GO:0005506">
    <property type="term" value="F:iron ion binding"/>
    <property type="evidence" value="ECO:0007669"/>
    <property type="project" value="UniProtKB-UniRule"/>
</dbReference>
<dbReference type="FunFam" id="3.30.420.40:FF:000012">
    <property type="entry name" value="tRNA N6-adenosine threonylcarbamoyltransferase"/>
    <property type="match status" value="1"/>
</dbReference>
<dbReference type="GO" id="GO:0061711">
    <property type="term" value="F:tRNA N(6)-L-threonylcarbamoyladenine synthase activity"/>
    <property type="evidence" value="ECO:0007669"/>
    <property type="project" value="UniProtKB-EC"/>
</dbReference>
<dbReference type="Gene3D" id="3.30.420.40">
    <property type="match status" value="2"/>
</dbReference>
<dbReference type="NCBIfam" id="TIGR00329">
    <property type="entry name" value="gcp_kae1"/>
    <property type="match status" value="1"/>
</dbReference>
<evidence type="ECO:0000256" key="6">
    <source>
        <dbReference type="ARBA" id="ARBA00023315"/>
    </source>
</evidence>
<dbReference type="HAMAP" id="MF_01445">
    <property type="entry name" value="TsaD"/>
    <property type="match status" value="1"/>
</dbReference>
<feature type="domain" description="Gcp-like" evidence="9">
    <location>
        <begin position="26"/>
        <end position="323"/>
    </location>
</feature>
<feature type="binding site" evidence="8">
    <location>
        <position position="190"/>
    </location>
    <ligand>
        <name>substrate</name>
    </ligand>
</feature>
<organism evidence="10 11">
    <name type="scientific">Candidatus Shapirobacteria bacterium CG10_big_fil_rev_8_21_14_0_10_38_14</name>
    <dbReference type="NCBI Taxonomy" id="1974483"/>
    <lineage>
        <taxon>Bacteria</taxon>
        <taxon>Candidatus Shapironibacteriota</taxon>
    </lineage>
</organism>
<keyword evidence="5 8" id="KW-0408">Iron</keyword>
<keyword evidence="3 8" id="KW-0819">tRNA processing</keyword>
<evidence type="ECO:0000256" key="4">
    <source>
        <dbReference type="ARBA" id="ARBA00022723"/>
    </source>
</evidence>
<dbReference type="InterPro" id="IPR022450">
    <property type="entry name" value="TsaD"/>
</dbReference>
<evidence type="ECO:0000256" key="1">
    <source>
        <dbReference type="ARBA" id="ARBA00022490"/>
    </source>
</evidence>
<dbReference type="EMBL" id="PFEL01000064">
    <property type="protein sequence ID" value="PJE69081.1"/>
    <property type="molecule type" value="Genomic_DNA"/>
</dbReference>
<dbReference type="NCBIfam" id="TIGR03723">
    <property type="entry name" value="T6A_TsaD_YgjD"/>
    <property type="match status" value="1"/>
</dbReference>
<keyword evidence="4 8" id="KW-0479">Metal-binding</keyword>
<comment type="similarity">
    <text evidence="8">Belongs to the KAE1 / TsaD family.</text>
</comment>
<dbReference type="FunFam" id="3.30.420.40:FF:000040">
    <property type="entry name" value="tRNA N6-adenosine threonylcarbamoyltransferase"/>
    <property type="match status" value="1"/>
</dbReference>
<protein>
    <recommendedName>
        <fullName evidence="8">tRNA N6-adenosine threonylcarbamoyltransferase</fullName>
        <ecNumber evidence="8">2.3.1.234</ecNumber>
    </recommendedName>
    <alternativeName>
        <fullName evidence="8">N6-L-threonylcarbamoyladenine synthase</fullName>
        <shortName evidence="8">t(6)A synthase</shortName>
    </alternativeName>
    <alternativeName>
        <fullName evidence="8">t(6)A37 threonylcarbamoyladenosine biosynthesis protein TsaD</fullName>
    </alternativeName>
    <alternativeName>
        <fullName evidence="8">tRNA threonylcarbamoyladenosine biosynthesis protein TsaD</fullName>
    </alternativeName>
</protein>
<keyword evidence="1 8" id="KW-0963">Cytoplasm</keyword>
<feature type="binding site" evidence="8">
    <location>
        <position position="317"/>
    </location>
    <ligand>
        <name>Fe cation</name>
        <dbReference type="ChEBI" id="CHEBI:24875"/>
    </ligand>
</feature>
<reference evidence="11" key="1">
    <citation type="submission" date="2017-09" db="EMBL/GenBank/DDBJ databases">
        <title>Depth-based differentiation of microbial function through sediment-hosted aquifers and enrichment of novel symbionts in the deep terrestrial subsurface.</title>
        <authorList>
            <person name="Probst A.J."/>
            <person name="Ladd B."/>
            <person name="Jarett J.K."/>
            <person name="Geller-Mcgrath D.E."/>
            <person name="Sieber C.M.K."/>
            <person name="Emerson J.B."/>
            <person name="Anantharaman K."/>
            <person name="Thomas B.C."/>
            <person name="Malmstrom R."/>
            <person name="Stieglmeier M."/>
            <person name="Klingl A."/>
            <person name="Woyke T."/>
            <person name="Ryan C.M."/>
            <person name="Banfield J.F."/>
        </authorList>
    </citation>
    <scope>NUCLEOTIDE SEQUENCE [LARGE SCALE GENOMIC DNA]</scope>
</reference>
<accession>A0A2M8L5G7</accession>
<dbReference type="GO" id="GO:0002949">
    <property type="term" value="P:tRNA threonylcarbamoyladenosine modification"/>
    <property type="evidence" value="ECO:0007669"/>
    <property type="project" value="UniProtKB-UniRule"/>
</dbReference>
<dbReference type="InterPro" id="IPR017861">
    <property type="entry name" value="KAE1/TsaD"/>
</dbReference>
<feature type="binding site" evidence="8">
    <location>
        <position position="118"/>
    </location>
    <ligand>
        <name>Fe cation</name>
        <dbReference type="ChEBI" id="CHEBI:24875"/>
    </ligand>
</feature>
<dbReference type="PRINTS" id="PR00789">
    <property type="entry name" value="OSIALOPTASE"/>
</dbReference>
<evidence type="ECO:0000256" key="5">
    <source>
        <dbReference type="ARBA" id="ARBA00023004"/>
    </source>
</evidence>
<dbReference type="AlphaFoldDB" id="A0A2M8L5G7"/>
<feature type="binding site" evidence="8">
    <location>
        <begin position="144"/>
        <end position="148"/>
    </location>
    <ligand>
        <name>substrate</name>
    </ligand>
</feature>
<evidence type="ECO:0000313" key="11">
    <source>
        <dbReference type="Proteomes" id="UP000229500"/>
    </source>
</evidence>
<feature type="binding site" evidence="8">
    <location>
        <position position="288"/>
    </location>
    <ligand>
        <name>substrate</name>
    </ligand>
</feature>
<evidence type="ECO:0000256" key="2">
    <source>
        <dbReference type="ARBA" id="ARBA00022679"/>
    </source>
</evidence>
<comment type="catalytic activity">
    <reaction evidence="7 8">
        <text>L-threonylcarbamoyladenylate + adenosine(37) in tRNA = N(6)-L-threonylcarbamoyladenosine(37) in tRNA + AMP + H(+)</text>
        <dbReference type="Rhea" id="RHEA:37059"/>
        <dbReference type="Rhea" id="RHEA-COMP:10162"/>
        <dbReference type="Rhea" id="RHEA-COMP:10163"/>
        <dbReference type="ChEBI" id="CHEBI:15378"/>
        <dbReference type="ChEBI" id="CHEBI:73682"/>
        <dbReference type="ChEBI" id="CHEBI:74411"/>
        <dbReference type="ChEBI" id="CHEBI:74418"/>
        <dbReference type="ChEBI" id="CHEBI:456215"/>
        <dbReference type="EC" id="2.3.1.234"/>
    </reaction>
</comment>
<comment type="caution">
    <text evidence="8">Lacks conserved residue(s) required for the propagation of feature annotation.</text>
</comment>
<evidence type="ECO:0000259" key="9">
    <source>
        <dbReference type="Pfam" id="PF00814"/>
    </source>
</evidence>
<dbReference type="CDD" id="cd24133">
    <property type="entry name" value="ASKHA_NBD_TsaD_bac"/>
    <property type="match status" value="1"/>
</dbReference>
<comment type="function">
    <text evidence="8">Required for the formation of a threonylcarbamoyl group on adenosine at position 37 (t(6)A37) in tRNAs that read codons beginning with adenine. Is involved in the transfer of the threonylcarbamoyl moiety of threonylcarbamoyl-AMP (TC-AMP) to the N6 group of A37, together with TsaE and TsaB. TsaD likely plays a direct catalytic role in this reaction.</text>
</comment>
<comment type="cofactor">
    <cofactor evidence="8">
        <name>Fe(2+)</name>
        <dbReference type="ChEBI" id="CHEBI:29033"/>
    </cofactor>
    <text evidence="8">Binds 1 Fe(2+) ion per subunit.</text>
</comment>
<dbReference type="EC" id="2.3.1.234" evidence="8"/>
<feature type="binding site" evidence="8">
    <location>
        <position position="114"/>
    </location>
    <ligand>
        <name>Fe cation</name>
        <dbReference type="ChEBI" id="CHEBI:24875"/>
    </ligand>
</feature>
<comment type="caution">
    <text evidence="10">The sequence shown here is derived from an EMBL/GenBank/DDBJ whole genome shotgun (WGS) entry which is preliminary data.</text>
</comment>
<evidence type="ECO:0000256" key="7">
    <source>
        <dbReference type="ARBA" id="ARBA00048117"/>
    </source>
</evidence>
<evidence type="ECO:0000313" key="10">
    <source>
        <dbReference type="EMBL" id="PJE69081.1"/>
    </source>
</evidence>
<gene>
    <name evidence="8 10" type="primary">tsaD</name>
    <name evidence="10" type="ORF">COU96_01685</name>
</gene>
<proteinExistence type="inferred from homology"/>
<dbReference type="PANTHER" id="PTHR11735">
    <property type="entry name" value="TRNA N6-ADENOSINE THREONYLCARBAMOYLTRANSFERASE"/>
    <property type="match status" value="1"/>
</dbReference>
<dbReference type="GO" id="GO:0005737">
    <property type="term" value="C:cytoplasm"/>
    <property type="evidence" value="ECO:0007669"/>
    <property type="project" value="UniProtKB-SubCell"/>
</dbReference>
<dbReference type="Proteomes" id="UP000229500">
    <property type="component" value="Unassembled WGS sequence"/>
</dbReference>
<sequence>MKKNYTILAIDTSCDETSAGVTVDDKVMSNIVSSQIKFHQKYGGVEPNIARRMHQQLTEPVINEALKKAGKNWTQIDALAVTVGPGLAPALEVGVAHIKELAKKFNKPLIAVNHMEGHLLSSFAKNSKGNGPLVKPQFPIIGLLVSGGHTQLVLMKDFGQYQLLGETLDDAVGEAFDKVAKMLDLGYPGGPIISELARRGQPKYELPIPMRGSKDLNFSFSGLKTACLYKIQALKKSKPKLFQQRQFFSDFSASFEKAVARALAIKLEKAISQEHPKQIVLGGGVINNLQIRKMARKTAKNFGLKVFIPYAKKLLTDNAAMIGVCAWYQAKRNDFVKKIDALDRQPNLNF</sequence>
<dbReference type="InterPro" id="IPR000905">
    <property type="entry name" value="Gcp-like_dom"/>
</dbReference>
<feature type="binding site" evidence="8">
    <location>
        <position position="177"/>
    </location>
    <ligand>
        <name>substrate</name>
    </ligand>
</feature>
<keyword evidence="2 8" id="KW-0808">Transferase</keyword>
<comment type="subcellular location">
    <subcellularLocation>
        <location evidence="8">Cytoplasm</location>
    </subcellularLocation>
</comment>
<dbReference type="InterPro" id="IPR043129">
    <property type="entry name" value="ATPase_NBD"/>
</dbReference>
<keyword evidence="6 8" id="KW-0012">Acyltransferase</keyword>
<dbReference type="Pfam" id="PF00814">
    <property type="entry name" value="TsaD"/>
    <property type="match status" value="1"/>
</dbReference>
<evidence type="ECO:0000256" key="3">
    <source>
        <dbReference type="ARBA" id="ARBA00022694"/>
    </source>
</evidence>
<dbReference type="SUPFAM" id="SSF53067">
    <property type="entry name" value="Actin-like ATPase domain"/>
    <property type="match status" value="2"/>
</dbReference>
<dbReference type="PANTHER" id="PTHR11735:SF6">
    <property type="entry name" value="TRNA N6-ADENOSINE THREONYLCARBAMOYLTRANSFERASE, MITOCHONDRIAL"/>
    <property type="match status" value="1"/>
</dbReference>
<name>A0A2M8L5G7_9BACT</name>